<proteinExistence type="predicted"/>
<dbReference type="Proteomes" id="UP001232148">
    <property type="component" value="Unassembled WGS sequence"/>
</dbReference>
<name>A0AAD9HRR0_9PEZI</name>
<dbReference type="AlphaFoldDB" id="A0AAD9HRR0"/>
<dbReference type="EMBL" id="MU842828">
    <property type="protein sequence ID" value="KAK2032754.1"/>
    <property type="molecule type" value="Genomic_DNA"/>
</dbReference>
<protein>
    <submittedName>
        <fullName evidence="1">Uncharacterized protein</fullName>
    </submittedName>
</protein>
<accession>A0AAD9HRR0</accession>
<evidence type="ECO:0000313" key="2">
    <source>
        <dbReference type="Proteomes" id="UP001232148"/>
    </source>
</evidence>
<reference evidence="1" key="1">
    <citation type="submission" date="2021-06" db="EMBL/GenBank/DDBJ databases">
        <title>Comparative genomics, transcriptomics and evolutionary studies reveal genomic signatures of adaptation to plant cell wall in hemibiotrophic fungi.</title>
        <authorList>
            <consortium name="DOE Joint Genome Institute"/>
            <person name="Baroncelli R."/>
            <person name="Diaz J.F."/>
            <person name="Benocci T."/>
            <person name="Peng M."/>
            <person name="Battaglia E."/>
            <person name="Haridas S."/>
            <person name="Andreopoulos W."/>
            <person name="Labutti K."/>
            <person name="Pangilinan J."/>
            <person name="Floch G.L."/>
            <person name="Makela M.R."/>
            <person name="Henrissat B."/>
            <person name="Grigoriev I.V."/>
            <person name="Crouch J.A."/>
            <person name="De Vries R.P."/>
            <person name="Sukno S.A."/>
            <person name="Thon M.R."/>
        </authorList>
    </citation>
    <scope>NUCLEOTIDE SEQUENCE</scope>
    <source>
        <strain evidence="1">MAFF235873</strain>
    </source>
</reference>
<sequence>MVPRRVGGGPGHVRVSASHFTITILSFPPTELGMTAAIPSRAPSLSLSLSHCLPSRAAPMYIPRTRQIMRPPLSWLKCNQTMEGCLHTPAPPENDLLRDCRGGELYLAACASEPGSLLTHAPPLPSRLVPKRSGPKYAVCQLRIQNTTT</sequence>
<comment type="caution">
    <text evidence="1">The sequence shown here is derived from an EMBL/GenBank/DDBJ whole genome shotgun (WGS) entry which is preliminary data.</text>
</comment>
<evidence type="ECO:0000313" key="1">
    <source>
        <dbReference type="EMBL" id="KAK2032754.1"/>
    </source>
</evidence>
<gene>
    <name evidence="1" type="ORF">LX32DRAFT_169904</name>
</gene>
<organism evidence="1 2">
    <name type="scientific">Colletotrichum zoysiae</name>
    <dbReference type="NCBI Taxonomy" id="1216348"/>
    <lineage>
        <taxon>Eukaryota</taxon>
        <taxon>Fungi</taxon>
        <taxon>Dikarya</taxon>
        <taxon>Ascomycota</taxon>
        <taxon>Pezizomycotina</taxon>
        <taxon>Sordariomycetes</taxon>
        <taxon>Hypocreomycetidae</taxon>
        <taxon>Glomerellales</taxon>
        <taxon>Glomerellaceae</taxon>
        <taxon>Colletotrichum</taxon>
        <taxon>Colletotrichum graminicola species complex</taxon>
    </lineage>
</organism>
<keyword evidence="2" id="KW-1185">Reference proteome</keyword>